<reference evidence="2 3" key="1">
    <citation type="submission" date="2013-02" db="EMBL/GenBank/DDBJ databases">
        <title>The Genome Sequence of Enterococcus pallens BAA-351.</title>
        <authorList>
            <consortium name="The Broad Institute Genome Sequencing Platform"/>
            <consortium name="The Broad Institute Genome Sequencing Center for Infectious Disease"/>
            <person name="Earl A.M."/>
            <person name="Gilmore M.S."/>
            <person name="Lebreton F."/>
            <person name="Walker B."/>
            <person name="Young S.K."/>
            <person name="Zeng Q."/>
            <person name="Gargeya S."/>
            <person name="Fitzgerald M."/>
            <person name="Haas B."/>
            <person name="Abouelleil A."/>
            <person name="Alvarado L."/>
            <person name="Arachchi H.M."/>
            <person name="Berlin A.M."/>
            <person name="Chapman S.B."/>
            <person name="Dewar J."/>
            <person name="Goldberg J."/>
            <person name="Griggs A."/>
            <person name="Gujja S."/>
            <person name="Hansen M."/>
            <person name="Howarth C."/>
            <person name="Imamovic A."/>
            <person name="Larimer J."/>
            <person name="McCowan C."/>
            <person name="Murphy C."/>
            <person name="Neiman D."/>
            <person name="Pearson M."/>
            <person name="Priest M."/>
            <person name="Roberts A."/>
            <person name="Saif S."/>
            <person name="Shea T."/>
            <person name="Sisk P."/>
            <person name="Sykes S."/>
            <person name="Wortman J."/>
            <person name="Nusbaum C."/>
            <person name="Birren B."/>
        </authorList>
    </citation>
    <scope>NUCLEOTIDE SEQUENCE [LARGE SCALE GENOMIC DNA]</scope>
    <source>
        <strain evidence="2 3">ATCC BAA-351</strain>
    </source>
</reference>
<gene>
    <name evidence="2" type="ORF">UAU_02047</name>
</gene>
<dbReference type="Proteomes" id="UP000013782">
    <property type="component" value="Unassembled WGS sequence"/>
</dbReference>
<feature type="domain" description="Core" evidence="1">
    <location>
        <begin position="1"/>
        <end position="111"/>
    </location>
</feature>
<dbReference type="EMBL" id="AJAQ01000015">
    <property type="protein sequence ID" value="EOH94312.1"/>
    <property type="molecule type" value="Genomic_DNA"/>
</dbReference>
<proteinExistence type="predicted"/>
<evidence type="ECO:0000313" key="3">
    <source>
        <dbReference type="Proteomes" id="UP000013782"/>
    </source>
</evidence>
<keyword evidence="3" id="KW-1185">Reference proteome</keyword>
<dbReference type="RefSeq" id="WP_010757038.1">
    <property type="nucleotide sequence ID" value="NZ_ASWD01000001.1"/>
</dbReference>
<dbReference type="AlphaFoldDB" id="R2QD12"/>
<dbReference type="Pfam" id="PF01521">
    <property type="entry name" value="Fe-S_biosyn"/>
    <property type="match status" value="1"/>
</dbReference>
<evidence type="ECO:0000313" key="2">
    <source>
        <dbReference type="EMBL" id="EOH94312.1"/>
    </source>
</evidence>
<comment type="caution">
    <text evidence="2">The sequence shown here is derived from an EMBL/GenBank/DDBJ whole genome shotgun (WGS) entry which is preliminary data.</text>
</comment>
<organism evidence="2 3">
    <name type="scientific">Enterococcus pallens ATCC BAA-351</name>
    <dbReference type="NCBI Taxonomy" id="1158607"/>
    <lineage>
        <taxon>Bacteria</taxon>
        <taxon>Bacillati</taxon>
        <taxon>Bacillota</taxon>
        <taxon>Bacilli</taxon>
        <taxon>Lactobacillales</taxon>
        <taxon>Enterococcaceae</taxon>
        <taxon>Enterococcus</taxon>
    </lineage>
</organism>
<dbReference type="eggNOG" id="ENOG5034A71">
    <property type="taxonomic scope" value="Bacteria"/>
</dbReference>
<accession>R2QD12</accession>
<dbReference type="STRING" id="160454.RV10_GL001896"/>
<evidence type="ECO:0000259" key="1">
    <source>
        <dbReference type="Pfam" id="PF01521"/>
    </source>
</evidence>
<protein>
    <recommendedName>
        <fullName evidence="1">Core domain-containing protein</fullName>
    </recommendedName>
</protein>
<dbReference type="Gene3D" id="2.60.300.12">
    <property type="entry name" value="HesB-like domain"/>
    <property type="match status" value="1"/>
</dbReference>
<dbReference type="HOGENOM" id="CLU_141575_1_0_9"/>
<dbReference type="PATRIC" id="fig|1158607.3.peg.2018"/>
<name>R2QD12_9ENTE</name>
<sequence>MKLIVRDQAAKALAGKLGSNEEFILALNDGSNQFSTVGGSCTVGDKFQIIPTEGPTGQFQEVLDSDRFKVYISDEEKVFLGNEVIIDFNERLNTFSLKNESGTLDPNILLKN</sequence>
<dbReference type="SUPFAM" id="SSF89360">
    <property type="entry name" value="HesB-like domain"/>
    <property type="match status" value="1"/>
</dbReference>
<dbReference type="InterPro" id="IPR035903">
    <property type="entry name" value="HesB-like_dom_sf"/>
</dbReference>
<dbReference type="InterPro" id="IPR000361">
    <property type="entry name" value="ATAP_core_dom"/>
</dbReference>
<dbReference type="OrthoDB" id="2187371at2"/>